<feature type="domain" description="Pyruvate carboxyltransferase" evidence="8">
    <location>
        <begin position="25"/>
        <end position="276"/>
    </location>
</feature>
<evidence type="ECO:0000256" key="5">
    <source>
        <dbReference type="ARBA" id="ARBA00022679"/>
    </source>
</evidence>
<dbReference type="PANTHER" id="PTHR42880">
    <property type="entry name" value="HOMOCITRATE SYNTHASE"/>
    <property type="match status" value="1"/>
</dbReference>
<dbReference type="Gene3D" id="1.10.238.260">
    <property type="match status" value="1"/>
</dbReference>
<dbReference type="Proteomes" id="UP000244081">
    <property type="component" value="Unassembled WGS sequence"/>
</dbReference>
<accession>A0A2T5VHF4</accession>
<dbReference type="InterPro" id="IPR000891">
    <property type="entry name" value="PYR_CT"/>
</dbReference>
<comment type="catalytic activity">
    <reaction evidence="6">
        <text>acetyl-CoA + 2-oxoglutarate + H2O = (2R)-homocitrate + CoA + H(+)</text>
        <dbReference type="Rhea" id="RHEA:12929"/>
        <dbReference type="ChEBI" id="CHEBI:15377"/>
        <dbReference type="ChEBI" id="CHEBI:15378"/>
        <dbReference type="ChEBI" id="CHEBI:16810"/>
        <dbReference type="ChEBI" id="CHEBI:57287"/>
        <dbReference type="ChEBI" id="CHEBI:57288"/>
        <dbReference type="ChEBI" id="CHEBI:58884"/>
        <dbReference type="EC" id="2.3.3.14"/>
    </reaction>
</comment>
<dbReference type="PROSITE" id="PS00815">
    <property type="entry name" value="AIPM_HOMOCIT_SYNTH_1"/>
    <property type="match status" value="1"/>
</dbReference>
<dbReference type="EMBL" id="QAYG01000001">
    <property type="protein sequence ID" value="PTW63190.1"/>
    <property type="molecule type" value="Genomic_DNA"/>
</dbReference>
<evidence type="ECO:0000313" key="9">
    <source>
        <dbReference type="EMBL" id="PTW63190.1"/>
    </source>
</evidence>
<dbReference type="EC" id="2.3.3.14" evidence="3"/>
<dbReference type="GO" id="GO:0004410">
    <property type="term" value="F:homocitrate synthase activity"/>
    <property type="evidence" value="ECO:0007669"/>
    <property type="project" value="UniProtKB-EC"/>
</dbReference>
<dbReference type="Pfam" id="PF00682">
    <property type="entry name" value="HMGL-like"/>
    <property type="match status" value="1"/>
</dbReference>
<evidence type="ECO:0000256" key="4">
    <source>
        <dbReference type="ARBA" id="ARBA00020735"/>
    </source>
</evidence>
<name>A0A2T5VHF4_9HYPH</name>
<dbReference type="InterPro" id="IPR013785">
    <property type="entry name" value="Aldolase_TIM"/>
</dbReference>
<comment type="function">
    <text evidence="1">This protein is a Fe-Mo-cofactor biosynthetic component.</text>
</comment>
<evidence type="ECO:0000256" key="3">
    <source>
        <dbReference type="ARBA" id="ARBA00012974"/>
    </source>
</evidence>
<dbReference type="PANTHER" id="PTHR42880:SF1">
    <property type="entry name" value="ISOPROPYLMALATE_HOMOCITRATE_CITRAMALATE SYNTHASE FAMILY PROTEIN"/>
    <property type="match status" value="1"/>
</dbReference>
<keyword evidence="10" id="KW-1185">Reference proteome</keyword>
<dbReference type="GO" id="GO:0019752">
    <property type="term" value="P:carboxylic acid metabolic process"/>
    <property type="evidence" value="ECO:0007669"/>
    <property type="project" value="InterPro"/>
</dbReference>
<evidence type="ECO:0000256" key="7">
    <source>
        <dbReference type="RuleBase" id="RU003523"/>
    </source>
</evidence>
<dbReference type="PROSITE" id="PS50991">
    <property type="entry name" value="PYR_CT"/>
    <property type="match status" value="1"/>
</dbReference>
<dbReference type="InterPro" id="IPR002034">
    <property type="entry name" value="AIPM/Hcit_synth_CS"/>
</dbReference>
<comment type="caution">
    <text evidence="9">The sequence shown here is derived from an EMBL/GenBank/DDBJ whole genome shotgun (WGS) entry which is preliminary data.</text>
</comment>
<protein>
    <recommendedName>
        <fullName evidence="4">Homocitrate synthase</fullName>
        <ecNumber evidence="3">2.3.3.14</ecNumber>
    </recommendedName>
</protein>
<dbReference type="RefSeq" id="WP_107988658.1">
    <property type="nucleotide sequence ID" value="NZ_QAYG01000001.1"/>
</dbReference>
<dbReference type="PROSITE" id="PS00816">
    <property type="entry name" value="AIPM_HOMOCIT_SYNTH_2"/>
    <property type="match status" value="1"/>
</dbReference>
<keyword evidence="5 7" id="KW-0808">Transferase</keyword>
<dbReference type="Gene3D" id="3.20.20.70">
    <property type="entry name" value="Aldolase class I"/>
    <property type="match status" value="1"/>
</dbReference>
<reference evidence="9 10" key="1">
    <citation type="submission" date="2018-04" db="EMBL/GenBank/DDBJ databases">
        <title>Genomic Encyclopedia of Archaeal and Bacterial Type Strains, Phase II (KMG-II): from individual species to whole genera.</title>
        <authorList>
            <person name="Goeker M."/>
        </authorList>
    </citation>
    <scope>NUCLEOTIDE SEQUENCE [LARGE SCALE GENOMIC DNA]</scope>
    <source>
        <strain evidence="9 10">DSM 23382</strain>
    </source>
</reference>
<evidence type="ECO:0000256" key="1">
    <source>
        <dbReference type="ARBA" id="ARBA00003050"/>
    </source>
</evidence>
<evidence type="ECO:0000256" key="2">
    <source>
        <dbReference type="ARBA" id="ARBA00006154"/>
    </source>
</evidence>
<organism evidence="9 10">
    <name type="scientific">Breoghania corrubedonensis</name>
    <dbReference type="NCBI Taxonomy" id="665038"/>
    <lineage>
        <taxon>Bacteria</taxon>
        <taxon>Pseudomonadati</taxon>
        <taxon>Pseudomonadota</taxon>
        <taxon>Alphaproteobacteria</taxon>
        <taxon>Hyphomicrobiales</taxon>
        <taxon>Stappiaceae</taxon>
        <taxon>Breoghania</taxon>
    </lineage>
</organism>
<sequence>MIDRSKVWTGSLNELALADHPKRTAGFYDTTLRDGEQAVGVVFDPEQKLEIAKLVDGLGVGRIEAGFPRVSEDDKEAIRAIAQAGLNAEIWGFARAMIPDVEAVAELDLKYCVIEAPISDQKLSALGVSREKVLERIRNAVKFGTENGIHVAYFGVDSTRADLDFFETVYKTALEAGAKELAIVDTLAIACPEAVTYLVKRVKSWAGDVPVHFHGHNDFGLGTACAVAAINAGAEWIHGTIDGIGERAGNANIPEIALALELLYGIDTGIDLTRVRVASERLREIAGYELEPWKAVVGQNLFIRETGAVAAQFHLPHAIEPYSSELLDTSRGIRLGKKSGAASITIRANDLGLEVAEEKVPVLLEEVKKLAIAKRGLISDDEFAEIVERNA</sequence>
<gene>
    <name evidence="9" type="ORF">C8N35_1011241</name>
</gene>
<evidence type="ECO:0000313" key="10">
    <source>
        <dbReference type="Proteomes" id="UP000244081"/>
    </source>
</evidence>
<dbReference type="SUPFAM" id="SSF51569">
    <property type="entry name" value="Aldolase"/>
    <property type="match status" value="1"/>
</dbReference>
<evidence type="ECO:0000259" key="8">
    <source>
        <dbReference type="PROSITE" id="PS50991"/>
    </source>
</evidence>
<proteinExistence type="inferred from homology"/>
<comment type="similarity">
    <text evidence="2 7">Belongs to the alpha-IPM synthase/homocitrate synthase family.</text>
</comment>
<evidence type="ECO:0000256" key="6">
    <source>
        <dbReference type="ARBA" id="ARBA00048019"/>
    </source>
</evidence>
<dbReference type="OrthoDB" id="7954579at2"/>
<dbReference type="AlphaFoldDB" id="A0A2T5VHF4"/>